<sequence>MASNFQRKVQLILAEFFSAKGFKYEESIDFNEGNKSMIFYSSPQCKLSFYRSQRDGEVNCLVGTIGAVNIDLDSGKWLFLSSLLSEGKDSSIEELLAAVPDSPKSDEEQLCEIEIKLRQNFDEIVKGLIKM</sequence>
<organism evidence="1 2">
    <name type="scientific">Photobacterium proteolyticum</name>
    <dbReference type="NCBI Taxonomy" id="1903952"/>
    <lineage>
        <taxon>Bacteria</taxon>
        <taxon>Pseudomonadati</taxon>
        <taxon>Pseudomonadota</taxon>
        <taxon>Gammaproteobacteria</taxon>
        <taxon>Vibrionales</taxon>
        <taxon>Vibrionaceae</taxon>
        <taxon>Photobacterium</taxon>
    </lineage>
</organism>
<protein>
    <submittedName>
        <fullName evidence="1">Uncharacterized protein</fullName>
    </submittedName>
</protein>
<keyword evidence="2" id="KW-1185">Reference proteome</keyword>
<gene>
    <name evidence="1" type="ORF">BIT28_10505</name>
</gene>
<evidence type="ECO:0000313" key="1">
    <source>
        <dbReference type="EMBL" id="OLQ69967.1"/>
    </source>
</evidence>
<accession>A0A1Q9G6K6</accession>
<dbReference type="OrthoDB" id="4730718at2"/>
<evidence type="ECO:0000313" key="2">
    <source>
        <dbReference type="Proteomes" id="UP000186905"/>
    </source>
</evidence>
<dbReference type="EMBL" id="MJIL01000099">
    <property type="protein sequence ID" value="OLQ69967.1"/>
    <property type="molecule type" value="Genomic_DNA"/>
</dbReference>
<proteinExistence type="predicted"/>
<dbReference type="STRING" id="1903952.BIT28_10505"/>
<reference evidence="1 2" key="1">
    <citation type="submission" date="2016-09" db="EMBL/GenBank/DDBJ databases">
        <title>Photobacterium proteolyticum sp. nov. a protease producing bacterium isolated from ocean sediments of Laizhou Bay.</title>
        <authorList>
            <person name="Li Y."/>
        </authorList>
    </citation>
    <scope>NUCLEOTIDE SEQUENCE [LARGE SCALE GENOMIC DNA]</scope>
    <source>
        <strain evidence="1 2">13-12</strain>
    </source>
</reference>
<dbReference type="RefSeq" id="WP_075767967.1">
    <property type="nucleotide sequence ID" value="NZ_MJIL01000099.1"/>
</dbReference>
<dbReference type="AlphaFoldDB" id="A0A1Q9G6K6"/>
<comment type="caution">
    <text evidence="1">The sequence shown here is derived from an EMBL/GenBank/DDBJ whole genome shotgun (WGS) entry which is preliminary data.</text>
</comment>
<dbReference type="Proteomes" id="UP000186905">
    <property type="component" value="Unassembled WGS sequence"/>
</dbReference>
<name>A0A1Q9G6K6_9GAMM</name>